<reference evidence="3 4" key="1">
    <citation type="submission" date="2019-01" db="EMBL/GenBank/DDBJ databases">
        <title>Draft genome sequences of three monokaryotic isolates of the white-rot basidiomycete fungus Dichomitus squalens.</title>
        <authorList>
            <consortium name="DOE Joint Genome Institute"/>
            <person name="Lopez S.C."/>
            <person name="Andreopoulos B."/>
            <person name="Pangilinan J."/>
            <person name="Lipzen A."/>
            <person name="Riley R."/>
            <person name="Ahrendt S."/>
            <person name="Ng V."/>
            <person name="Barry K."/>
            <person name="Daum C."/>
            <person name="Grigoriev I.V."/>
            <person name="Hilden K.S."/>
            <person name="Makela M.R."/>
            <person name="de Vries R.P."/>
        </authorList>
    </citation>
    <scope>NUCLEOTIDE SEQUENCE [LARGE SCALE GENOMIC DNA]</scope>
    <source>
        <strain evidence="3 4">CBS 464.89</strain>
    </source>
</reference>
<dbReference type="Gene3D" id="1.20.1250.20">
    <property type="entry name" value="MFS general substrate transporter like domains"/>
    <property type="match status" value="2"/>
</dbReference>
<evidence type="ECO:0000313" key="4">
    <source>
        <dbReference type="Proteomes" id="UP000292082"/>
    </source>
</evidence>
<dbReference type="GO" id="GO:0022857">
    <property type="term" value="F:transmembrane transporter activity"/>
    <property type="evidence" value="ECO:0007669"/>
    <property type="project" value="InterPro"/>
</dbReference>
<dbReference type="PANTHER" id="PTHR11360:SF234">
    <property type="entry name" value="MFS-TYPE TRANSPORTER DBAD-RELATED"/>
    <property type="match status" value="1"/>
</dbReference>
<dbReference type="InterPro" id="IPR036259">
    <property type="entry name" value="MFS_trans_sf"/>
</dbReference>
<evidence type="ECO:0000313" key="3">
    <source>
        <dbReference type="EMBL" id="TBU65367.1"/>
    </source>
</evidence>
<gene>
    <name evidence="3" type="ORF">BD310DRAFT_803359</name>
</gene>
<comment type="similarity">
    <text evidence="2">Belongs to the major facilitator superfamily. Monocarboxylate porter (TC 2.A.1.13) family.</text>
</comment>
<protein>
    <submittedName>
        <fullName evidence="3">MFS general substrate transporter</fullName>
    </submittedName>
</protein>
<dbReference type="Pfam" id="PF07690">
    <property type="entry name" value="MFS_1"/>
    <property type="match status" value="1"/>
</dbReference>
<evidence type="ECO:0000256" key="1">
    <source>
        <dbReference type="ARBA" id="ARBA00004141"/>
    </source>
</evidence>
<comment type="subcellular location">
    <subcellularLocation>
        <location evidence="1">Membrane</location>
        <topology evidence="1">Multi-pass membrane protein</topology>
    </subcellularLocation>
</comment>
<name>A0A4Q9PAZ1_9APHY</name>
<dbReference type="PANTHER" id="PTHR11360">
    <property type="entry name" value="MONOCARBOXYLATE TRANSPORTER"/>
    <property type="match status" value="1"/>
</dbReference>
<sequence length="411" mass="43338">MENQGETPGYSIDTAVTEPSPHAHPDGGLQAWLVCAGGLVGTCATFGLVNAWGVFQAFYTEDILLGTSPSTIAWIGSVQYALVFLPGLIMGRVFDLGYTKMPLIIASALLVAATFLTAQCKEYWQFLLCQGIATGLACGCIFGIVIGTPSHWFKRRLGLALSITAVGSSVGGTVYPIMVKNLMSEVGFQWTMRILGFLELVLCIFTRQTIERRLPPRVSAGPFVNLAVLKSLSFTLYCVSSFTLFLGLYTVLTYIDVSAVGAGVPDSLAFYLVAIANACSAVGRITGGILSDRAGPLNIMIPFLVLAGIMTYIWPFVTTTGGYIAIAVVYGFASSGVFVGIMTSPAVRMGDMHDVGSRVGISMTITALGAVAGPPISGALNAAGGTFKYTGIFAGASQRGNPKLHFVDVIR</sequence>
<proteinExistence type="inferred from homology"/>
<accession>A0A4Q9PAZ1</accession>
<dbReference type="InterPro" id="IPR050327">
    <property type="entry name" value="Proton-linked_MCT"/>
</dbReference>
<dbReference type="GO" id="GO:0016020">
    <property type="term" value="C:membrane"/>
    <property type="evidence" value="ECO:0007669"/>
    <property type="project" value="UniProtKB-SubCell"/>
</dbReference>
<dbReference type="AlphaFoldDB" id="A0A4Q9PAZ1"/>
<organism evidence="3 4">
    <name type="scientific">Dichomitus squalens</name>
    <dbReference type="NCBI Taxonomy" id="114155"/>
    <lineage>
        <taxon>Eukaryota</taxon>
        <taxon>Fungi</taxon>
        <taxon>Dikarya</taxon>
        <taxon>Basidiomycota</taxon>
        <taxon>Agaricomycotina</taxon>
        <taxon>Agaricomycetes</taxon>
        <taxon>Polyporales</taxon>
        <taxon>Polyporaceae</taxon>
        <taxon>Dichomitus</taxon>
    </lineage>
</organism>
<keyword evidence="4" id="KW-1185">Reference proteome</keyword>
<dbReference type="EMBL" id="ML145084">
    <property type="protein sequence ID" value="TBU65367.1"/>
    <property type="molecule type" value="Genomic_DNA"/>
</dbReference>
<dbReference type="Proteomes" id="UP000292082">
    <property type="component" value="Unassembled WGS sequence"/>
</dbReference>
<dbReference type="InterPro" id="IPR011701">
    <property type="entry name" value="MFS"/>
</dbReference>
<evidence type="ECO:0000256" key="2">
    <source>
        <dbReference type="ARBA" id="ARBA00006727"/>
    </source>
</evidence>
<dbReference type="SUPFAM" id="SSF103473">
    <property type="entry name" value="MFS general substrate transporter"/>
    <property type="match status" value="1"/>
</dbReference>